<sequence length="152" mass="17155">MLVNKMALRTQIEINAPVERVWAVMGNLTKWNTFNTFLDIQQVPDKLAPGQPLKVALKPPSASRATVMTPQVVSYQEGSELRWRGKLLGINLLFVGEHFFRLRQLGPDRTLLEHGEDFRGCLVPLLGGVLRDTEKGFQEFNTGLKRAVEGQR</sequence>
<dbReference type="Pfam" id="PF10604">
    <property type="entry name" value="Polyketide_cyc2"/>
    <property type="match status" value="1"/>
</dbReference>
<dbReference type="PANTHER" id="PTHR36166:SF1">
    <property type="entry name" value="SRPBCC DOMAIN-CONTAINING PROTEIN"/>
    <property type="match status" value="1"/>
</dbReference>
<keyword evidence="2" id="KW-1185">Reference proteome</keyword>
<dbReference type="Gene3D" id="3.30.530.20">
    <property type="match status" value="1"/>
</dbReference>
<dbReference type="Proteomes" id="UP001054857">
    <property type="component" value="Unassembled WGS sequence"/>
</dbReference>
<reference evidence="1 2" key="1">
    <citation type="journal article" date="2021" name="Sci. Rep.">
        <title>Genome sequencing of the multicellular alga Astrephomene provides insights into convergent evolution of germ-soma differentiation.</title>
        <authorList>
            <person name="Yamashita S."/>
            <person name="Yamamoto K."/>
            <person name="Matsuzaki R."/>
            <person name="Suzuki S."/>
            <person name="Yamaguchi H."/>
            <person name="Hirooka S."/>
            <person name="Minakuchi Y."/>
            <person name="Miyagishima S."/>
            <person name="Kawachi M."/>
            <person name="Toyoda A."/>
            <person name="Nozaki H."/>
        </authorList>
    </citation>
    <scope>NUCLEOTIDE SEQUENCE [LARGE SCALE GENOMIC DNA]</scope>
    <source>
        <strain evidence="1 2">NIES-4017</strain>
    </source>
</reference>
<protein>
    <recommendedName>
        <fullName evidence="3">SRPBCC domain-containing protein</fullName>
    </recommendedName>
</protein>
<gene>
    <name evidence="1" type="ORF">Agub_g6538</name>
</gene>
<dbReference type="InterPro" id="IPR019587">
    <property type="entry name" value="Polyketide_cyclase/dehydratase"/>
</dbReference>
<dbReference type="AlphaFoldDB" id="A0AAD3HLW3"/>
<dbReference type="InterPro" id="IPR023393">
    <property type="entry name" value="START-like_dom_sf"/>
</dbReference>
<proteinExistence type="predicted"/>
<accession>A0AAD3HLW3</accession>
<dbReference type="PANTHER" id="PTHR36166">
    <property type="entry name" value="CHROMOSOME 9, WHOLE GENOME SHOTGUN SEQUENCE"/>
    <property type="match status" value="1"/>
</dbReference>
<comment type="caution">
    <text evidence="1">The sequence shown here is derived from an EMBL/GenBank/DDBJ whole genome shotgun (WGS) entry which is preliminary data.</text>
</comment>
<dbReference type="SUPFAM" id="SSF55961">
    <property type="entry name" value="Bet v1-like"/>
    <property type="match status" value="1"/>
</dbReference>
<evidence type="ECO:0008006" key="3">
    <source>
        <dbReference type="Google" id="ProtNLM"/>
    </source>
</evidence>
<dbReference type="CDD" id="cd07822">
    <property type="entry name" value="SRPBCC_4"/>
    <property type="match status" value="1"/>
</dbReference>
<dbReference type="EMBL" id="BMAR01000009">
    <property type="protein sequence ID" value="GFR45155.1"/>
    <property type="molecule type" value="Genomic_DNA"/>
</dbReference>
<name>A0AAD3HLW3_9CHLO</name>
<evidence type="ECO:0000313" key="1">
    <source>
        <dbReference type="EMBL" id="GFR45155.1"/>
    </source>
</evidence>
<organism evidence="1 2">
    <name type="scientific">Astrephomene gubernaculifera</name>
    <dbReference type="NCBI Taxonomy" id="47775"/>
    <lineage>
        <taxon>Eukaryota</taxon>
        <taxon>Viridiplantae</taxon>
        <taxon>Chlorophyta</taxon>
        <taxon>core chlorophytes</taxon>
        <taxon>Chlorophyceae</taxon>
        <taxon>CS clade</taxon>
        <taxon>Chlamydomonadales</taxon>
        <taxon>Astrephomenaceae</taxon>
        <taxon>Astrephomene</taxon>
    </lineage>
</organism>
<evidence type="ECO:0000313" key="2">
    <source>
        <dbReference type="Proteomes" id="UP001054857"/>
    </source>
</evidence>